<dbReference type="GO" id="GO:0031932">
    <property type="term" value="C:TORC2 complex"/>
    <property type="evidence" value="ECO:0007669"/>
    <property type="project" value="InterPro"/>
</dbReference>
<dbReference type="SMART" id="SM01308">
    <property type="entry name" value="RICTOR_N"/>
    <property type="match status" value="1"/>
</dbReference>
<dbReference type="OrthoDB" id="271111at2759"/>
<sequence length="785" mass="87679">MSEVYARSLVTCSRLDSRPSKARKKLLAARERKANMLRRRTISKEDLSRVLEKKIELSESRLATAELIAQFLNDLATAIKNAEAVDDEQLFTAICKRVVRYLLSDFQCIRAVTMRILRLACTSESSLVILLRNHIDMFLARSLDLDVENFDERIEALKLAWHMLSLYCDANIKIRAWAAEDGVTGGDCLEGVGPFLFPNSLVLPILAIARTIFVADAAEPVIAKPDGLASASLAIFIELAINEPDLIIETAGACWIVEALAGPIVGNSRISATICRVLYLWLDCPRLRAKAKMHMVLEQIFAPLIEIGFFQNSAHIKETKAVASHQQIVDILNAFTHTFANVLCSWSGLLACGATDETAKTVVSSQLRLLEFLGLGTVANANLRRIRGMIIEACCEYLDRPYTTKSLDTWIDAVHFYSTMHYPDLFKCSLRDDFVLSEHEIQVASMRQFTDHVDLLASFRAIAVFFLIDAGFAQSLARFILIDPEDAISIKATLLLNDLLLMGSSFLPLEWRSRVLCMPALIQSACEALTRLVGTSAIDGLHDGTSGTGLRDFTFVNAGNAPLLLHRLDVLNKLALSRKTEPIPIGNLQLFVQSSSVNRTRSESLSRFMIDRRGGESGIDLCIHDMIVKSIDLDGQLRWSVVDGVLQLLELDNFASLFRHRHSDRCHFFFSQLIHYFTPSSGLFLANFDGDRFSVACGCRAFKVVMPLCTLESRYEQLVQQFLCDCVENLELTKLSSGVFSPKNILNAGAMYYFALIGAISSQKFGREMMERTRLLQTATRNDLR</sequence>
<dbReference type="PANTHER" id="PTHR13298">
    <property type="entry name" value="CYTOSOLIC REGULATOR PIANISSIMO"/>
    <property type="match status" value="1"/>
</dbReference>
<dbReference type="InterPro" id="IPR028267">
    <property type="entry name" value="Pianissimo_N"/>
</dbReference>
<evidence type="ECO:0000313" key="3">
    <source>
        <dbReference type="Proteomes" id="UP000031036"/>
    </source>
</evidence>
<dbReference type="GO" id="GO:0051897">
    <property type="term" value="P:positive regulation of phosphatidylinositol 3-kinase/protein kinase B signal transduction"/>
    <property type="evidence" value="ECO:0007669"/>
    <property type="project" value="TreeGrafter"/>
</dbReference>
<dbReference type="InterPro" id="IPR028268">
    <property type="entry name" value="Pianissimo_fam"/>
</dbReference>
<protein>
    <submittedName>
        <fullName evidence="2">Rapamycin-insensitive companion of mTOR</fullName>
    </submittedName>
</protein>
<dbReference type="AlphaFoldDB" id="A0A0B2USL3"/>
<proteinExistence type="predicted"/>
<evidence type="ECO:0000259" key="1">
    <source>
        <dbReference type="SMART" id="SM01308"/>
    </source>
</evidence>
<dbReference type="GO" id="GO:0043539">
    <property type="term" value="F:protein serine/threonine kinase activator activity"/>
    <property type="evidence" value="ECO:0007669"/>
    <property type="project" value="TreeGrafter"/>
</dbReference>
<gene>
    <name evidence="2" type="primary">Rictor</name>
    <name evidence="2" type="ORF">Tcan_12968</name>
</gene>
<dbReference type="EMBL" id="JPKZ01003257">
    <property type="protein sequence ID" value="KHN72378.1"/>
    <property type="molecule type" value="Genomic_DNA"/>
</dbReference>
<organism evidence="2 3">
    <name type="scientific">Toxocara canis</name>
    <name type="common">Canine roundworm</name>
    <dbReference type="NCBI Taxonomy" id="6265"/>
    <lineage>
        <taxon>Eukaryota</taxon>
        <taxon>Metazoa</taxon>
        <taxon>Ecdysozoa</taxon>
        <taxon>Nematoda</taxon>
        <taxon>Chromadorea</taxon>
        <taxon>Rhabditida</taxon>
        <taxon>Spirurina</taxon>
        <taxon>Ascaridomorpha</taxon>
        <taxon>Ascaridoidea</taxon>
        <taxon>Toxocaridae</taxon>
        <taxon>Toxocara</taxon>
    </lineage>
</organism>
<dbReference type="GO" id="GO:0038203">
    <property type="term" value="P:TORC2 signaling"/>
    <property type="evidence" value="ECO:0007669"/>
    <property type="project" value="TreeGrafter"/>
</dbReference>
<dbReference type="PANTHER" id="PTHR13298:SF11">
    <property type="entry name" value="RAPAMYCIN-INSENSITIVE COMPANION OF MTOR"/>
    <property type="match status" value="1"/>
</dbReference>
<dbReference type="Proteomes" id="UP000031036">
    <property type="component" value="Unassembled WGS sequence"/>
</dbReference>
<comment type="caution">
    <text evidence="2">The sequence shown here is derived from an EMBL/GenBank/DDBJ whole genome shotgun (WGS) entry which is preliminary data.</text>
</comment>
<name>A0A0B2USL3_TOXCA</name>
<keyword evidence="3" id="KW-1185">Reference proteome</keyword>
<dbReference type="STRING" id="6265.A0A0B2USL3"/>
<accession>A0A0B2USL3</accession>
<evidence type="ECO:0000313" key="2">
    <source>
        <dbReference type="EMBL" id="KHN72378.1"/>
    </source>
</evidence>
<feature type="domain" description="Rapamycin-insensitive companion of mTOR N-terminal" evidence="1">
    <location>
        <begin position="69"/>
        <end position="508"/>
    </location>
</feature>
<reference evidence="2 3" key="1">
    <citation type="submission" date="2014-11" db="EMBL/GenBank/DDBJ databases">
        <title>Genetic blueprint of the zoonotic pathogen Toxocara canis.</title>
        <authorList>
            <person name="Zhu X.-Q."/>
            <person name="Korhonen P.K."/>
            <person name="Cai H."/>
            <person name="Young N.D."/>
            <person name="Nejsum P."/>
            <person name="von Samson-Himmelstjerna G."/>
            <person name="Boag P.R."/>
            <person name="Tan P."/>
            <person name="Li Q."/>
            <person name="Min J."/>
            <person name="Yang Y."/>
            <person name="Wang X."/>
            <person name="Fang X."/>
            <person name="Hall R.S."/>
            <person name="Hofmann A."/>
            <person name="Sternberg P.W."/>
            <person name="Jex A.R."/>
            <person name="Gasser R.B."/>
        </authorList>
    </citation>
    <scope>NUCLEOTIDE SEQUENCE [LARGE SCALE GENOMIC DNA]</scope>
    <source>
        <strain evidence="2">PN_DK_2014</strain>
    </source>
</reference>
<dbReference type="OMA" id="CCCEILE"/>
<dbReference type="Pfam" id="PF14664">
    <property type="entry name" value="RICTOR_N"/>
    <property type="match status" value="1"/>
</dbReference>